<dbReference type="RefSeq" id="WP_212921558.1">
    <property type="nucleotide sequence ID" value="NZ_BORP01000005.1"/>
</dbReference>
<evidence type="ECO:0000313" key="2">
    <source>
        <dbReference type="Proteomes" id="UP000676917"/>
    </source>
</evidence>
<protein>
    <submittedName>
        <fullName evidence="1">Uncharacterized protein</fullName>
    </submittedName>
</protein>
<organism evidence="1 2">
    <name type="scientific">Ornithinibacillus bavariensis</name>
    <dbReference type="NCBI Taxonomy" id="545502"/>
    <lineage>
        <taxon>Bacteria</taxon>
        <taxon>Bacillati</taxon>
        <taxon>Bacillota</taxon>
        <taxon>Bacilli</taxon>
        <taxon>Bacillales</taxon>
        <taxon>Bacillaceae</taxon>
        <taxon>Ornithinibacillus</taxon>
    </lineage>
</organism>
<name>A0A920C905_9BACI</name>
<evidence type="ECO:0000313" key="1">
    <source>
        <dbReference type="EMBL" id="GIO28107.1"/>
    </source>
</evidence>
<reference evidence="1" key="1">
    <citation type="submission" date="2021-03" db="EMBL/GenBank/DDBJ databases">
        <title>Antimicrobial resistance genes in bacteria isolated from Japanese honey, and their potential for conferring macrolide and lincosamide resistance in the American foulbrood pathogen Paenibacillus larvae.</title>
        <authorList>
            <person name="Okamoto M."/>
            <person name="Kumagai M."/>
            <person name="Kanamori H."/>
            <person name="Takamatsu D."/>
        </authorList>
    </citation>
    <scope>NUCLEOTIDE SEQUENCE</scope>
    <source>
        <strain evidence="1">J43TS3</strain>
    </source>
</reference>
<dbReference type="EMBL" id="BORP01000005">
    <property type="protein sequence ID" value="GIO28107.1"/>
    <property type="molecule type" value="Genomic_DNA"/>
</dbReference>
<accession>A0A920C905</accession>
<dbReference type="Proteomes" id="UP000676917">
    <property type="component" value="Unassembled WGS sequence"/>
</dbReference>
<comment type="caution">
    <text evidence="1">The sequence shown here is derived from an EMBL/GenBank/DDBJ whole genome shotgun (WGS) entry which is preliminary data.</text>
</comment>
<proteinExistence type="predicted"/>
<sequence length="370" mass="42045">MKRNRISIILVALMIIFISVVPVQVLAAPSQQELPQQEKPENSVQTTMVRKVAVKGAFYLLNRATQALTKREPSITLGNSRDTASSGTINYKKIGSVRKDIEAVKKGHEIEMWANSHQIGWTGKIVVTLSRPDSSKDAINRTVGHNQYSWFTVQKAGKHVARWTTSNSHSWTLWHAYYHWGDLHKKCDSKGNCMLPTGNIDINLNVKEDNLIVGVDESGNKVMFETVGEYRYMLPTEKHKNNTKLLQQSSFPNTLTMNELYYEYYDENLDQKVDISKNYIAGDEIQVTDTIIGLEYDSDMDATLFEFKSDVGSQYLAFKGDLTEKYSIGDSISFKFMIVSLHEGHEYTTINYTKVTNDGIIPDINEYLVK</sequence>
<dbReference type="AlphaFoldDB" id="A0A920C905"/>
<gene>
    <name evidence="1" type="ORF">J43TS3_27180</name>
</gene>
<keyword evidence="2" id="KW-1185">Reference proteome</keyword>